<feature type="transmembrane region" description="Helical" evidence="1">
    <location>
        <begin position="163"/>
        <end position="186"/>
    </location>
</feature>
<sequence>MTASSIRFAIALPIAALLVSLLLLLPYASSLAAQMKAAVSPMTAAPATAPVAHGEEERRYAQVAALNLPALLAELPTALVGDDRSSWSPAGMDFRVWRALSYPVVGLFFWWLVGRGADALRRPAATLRWPETAFAALLFIAGVLFWIGWFTGTTAEDRADTNLHWIGLGVLLWLLLEAIPLTAGALQLRERRASSRAPGGSGKRRR</sequence>
<evidence type="ECO:0000313" key="3">
    <source>
        <dbReference type="Proteomes" id="UP000198356"/>
    </source>
</evidence>
<keyword evidence="1" id="KW-1133">Transmembrane helix</keyword>
<keyword evidence="3" id="KW-1185">Reference proteome</keyword>
<protein>
    <submittedName>
        <fullName evidence="2">Uncharacterized protein</fullName>
    </submittedName>
</protein>
<gene>
    <name evidence="2" type="ORF">SAMN05421770_101709</name>
</gene>
<dbReference type="Proteomes" id="UP000198356">
    <property type="component" value="Unassembled WGS sequence"/>
</dbReference>
<keyword evidence="1" id="KW-0812">Transmembrane</keyword>
<feature type="transmembrane region" description="Helical" evidence="1">
    <location>
        <begin position="133"/>
        <end position="151"/>
    </location>
</feature>
<name>A0A239DYH2_9BACT</name>
<dbReference type="EMBL" id="FZOU01000001">
    <property type="protein sequence ID" value="SNS37397.1"/>
    <property type="molecule type" value="Genomic_DNA"/>
</dbReference>
<evidence type="ECO:0000313" key="2">
    <source>
        <dbReference type="EMBL" id="SNS37397.1"/>
    </source>
</evidence>
<accession>A0A239DYH2</accession>
<dbReference type="RefSeq" id="WP_089406982.1">
    <property type="nucleotide sequence ID" value="NZ_FZOU01000001.1"/>
</dbReference>
<feature type="transmembrane region" description="Helical" evidence="1">
    <location>
        <begin position="96"/>
        <end position="113"/>
    </location>
</feature>
<organism evidence="2 3">
    <name type="scientific">Granulicella rosea</name>
    <dbReference type="NCBI Taxonomy" id="474952"/>
    <lineage>
        <taxon>Bacteria</taxon>
        <taxon>Pseudomonadati</taxon>
        <taxon>Acidobacteriota</taxon>
        <taxon>Terriglobia</taxon>
        <taxon>Terriglobales</taxon>
        <taxon>Acidobacteriaceae</taxon>
        <taxon>Granulicella</taxon>
    </lineage>
</organism>
<reference evidence="2 3" key="1">
    <citation type="submission" date="2017-06" db="EMBL/GenBank/DDBJ databases">
        <authorList>
            <person name="Kim H.J."/>
            <person name="Triplett B.A."/>
        </authorList>
    </citation>
    <scope>NUCLEOTIDE SEQUENCE [LARGE SCALE GENOMIC DNA]</scope>
    <source>
        <strain evidence="2 3">DSM 18704</strain>
    </source>
</reference>
<keyword evidence="1" id="KW-0472">Membrane</keyword>
<dbReference type="AlphaFoldDB" id="A0A239DYH2"/>
<evidence type="ECO:0000256" key="1">
    <source>
        <dbReference type="SAM" id="Phobius"/>
    </source>
</evidence>
<proteinExistence type="predicted"/>